<evidence type="ECO:0000256" key="1">
    <source>
        <dbReference type="SAM" id="Phobius"/>
    </source>
</evidence>
<organism evidence="2 3">
    <name type="scientific">Streptomyces corchorusii</name>
    <name type="common">Streptomyces chibaensis</name>
    <dbReference type="NCBI Taxonomy" id="1903"/>
    <lineage>
        <taxon>Bacteria</taxon>
        <taxon>Bacillati</taxon>
        <taxon>Actinomycetota</taxon>
        <taxon>Actinomycetes</taxon>
        <taxon>Kitasatosporales</taxon>
        <taxon>Streptomycetaceae</taxon>
        <taxon>Streptomyces</taxon>
    </lineage>
</organism>
<dbReference type="EMBL" id="LMWP01000035">
    <property type="protein sequence ID" value="KUN20337.1"/>
    <property type="molecule type" value="Genomic_DNA"/>
</dbReference>
<name>A0A117QC75_STRCK</name>
<keyword evidence="3" id="KW-1185">Reference proteome</keyword>
<sequence>MADSYRYRCGECGHRTSWGSESQGEKAIEGHYRRSHPTVVPGGMVEFRKGSSGGGGGGCLLALVILVVILIIASQH</sequence>
<dbReference type="RefSeq" id="WP_014677195.1">
    <property type="nucleotide sequence ID" value="NZ_KQ948362.1"/>
</dbReference>
<protein>
    <submittedName>
        <fullName evidence="2">Uncharacterized protein</fullName>
    </submittedName>
</protein>
<evidence type="ECO:0000313" key="2">
    <source>
        <dbReference type="EMBL" id="KUN20337.1"/>
    </source>
</evidence>
<evidence type="ECO:0000313" key="3">
    <source>
        <dbReference type="Proteomes" id="UP000053398"/>
    </source>
</evidence>
<dbReference type="Proteomes" id="UP000053398">
    <property type="component" value="Unassembled WGS sequence"/>
</dbReference>
<keyword evidence="1" id="KW-0812">Transmembrane</keyword>
<keyword evidence="1" id="KW-1133">Transmembrane helix</keyword>
<feature type="transmembrane region" description="Helical" evidence="1">
    <location>
        <begin position="54"/>
        <end position="73"/>
    </location>
</feature>
<proteinExistence type="predicted"/>
<comment type="caution">
    <text evidence="2">The sequence shown here is derived from an EMBL/GenBank/DDBJ whole genome shotgun (WGS) entry which is preliminary data.</text>
</comment>
<gene>
    <name evidence="2" type="ORF">AQJ11_29520</name>
</gene>
<keyword evidence="1" id="KW-0472">Membrane</keyword>
<accession>A0A117QC75</accession>
<dbReference type="AlphaFoldDB" id="A0A117QC75"/>
<reference evidence="2 3" key="1">
    <citation type="submission" date="2015-10" db="EMBL/GenBank/DDBJ databases">
        <title>Draft genome sequence of Streptomyces corchorusii DSM 40340, type strain for the species Streptomyces corchorusii.</title>
        <authorList>
            <person name="Ruckert C."/>
            <person name="Winkler A."/>
            <person name="Kalinowski J."/>
            <person name="Kampfer P."/>
            <person name="Glaeser S."/>
        </authorList>
    </citation>
    <scope>NUCLEOTIDE SEQUENCE [LARGE SCALE GENOMIC DNA]</scope>
    <source>
        <strain evidence="2 3">DSM 40340</strain>
    </source>
</reference>